<dbReference type="KEGG" id="blac:94349339"/>
<comment type="caution">
    <text evidence="1">The sequence shown here is derived from an EMBL/GenBank/DDBJ whole genome shotgun (WGS) entry which is preliminary data.</text>
</comment>
<dbReference type="Proteomes" id="UP000294530">
    <property type="component" value="Unassembled WGS sequence"/>
</dbReference>
<keyword evidence="2" id="KW-1185">Reference proteome</keyword>
<protein>
    <submittedName>
        <fullName evidence="1">Uncharacterized protein</fullName>
    </submittedName>
</protein>
<dbReference type="GeneID" id="94349339"/>
<accession>A0A976NZN4</accession>
<evidence type="ECO:0000313" key="2">
    <source>
        <dbReference type="Proteomes" id="UP000294530"/>
    </source>
</evidence>
<proteinExistence type="predicted"/>
<evidence type="ECO:0000313" key="1">
    <source>
        <dbReference type="EMBL" id="TDH73841.1"/>
    </source>
</evidence>
<gene>
    <name evidence="1" type="ORF">CCR75_005589</name>
</gene>
<organism evidence="1 2">
    <name type="scientific">Bremia lactucae</name>
    <name type="common">Lettuce downy mildew</name>
    <dbReference type="NCBI Taxonomy" id="4779"/>
    <lineage>
        <taxon>Eukaryota</taxon>
        <taxon>Sar</taxon>
        <taxon>Stramenopiles</taxon>
        <taxon>Oomycota</taxon>
        <taxon>Peronosporomycetes</taxon>
        <taxon>Peronosporales</taxon>
        <taxon>Peronosporaceae</taxon>
        <taxon>Bremia</taxon>
    </lineage>
</organism>
<dbReference type="AlphaFoldDB" id="A0A976NZN4"/>
<sequence>MRRLSDDDKNDNVCKIISKDPKAFYGALKEGEFGLHDRTRMLTDLISIVSIWMPAAFRPLPSEFFEEAEVLSYD</sequence>
<dbReference type="EMBL" id="SHOA02000005">
    <property type="protein sequence ID" value="TDH73841.1"/>
    <property type="molecule type" value="Genomic_DNA"/>
</dbReference>
<reference evidence="1 2" key="1">
    <citation type="journal article" date="2021" name="Genome Biol.">
        <title>AFLAP: assembly-free linkage analysis pipeline using k-mers from genome sequencing data.</title>
        <authorList>
            <person name="Fletcher K."/>
            <person name="Zhang L."/>
            <person name="Gil J."/>
            <person name="Han R."/>
            <person name="Cavanaugh K."/>
            <person name="Michelmore R."/>
        </authorList>
    </citation>
    <scope>NUCLEOTIDE SEQUENCE [LARGE SCALE GENOMIC DNA]</scope>
    <source>
        <strain evidence="1 2">SF5</strain>
    </source>
</reference>
<name>A0A976NZN4_BRELC</name>
<dbReference type="RefSeq" id="XP_067823339.1">
    <property type="nucleotide sequence ID" value="XM_067963668.1"/>
</dbReference>